<evidence type="ECO:0000256" key="5">
    <source>
        <dbReference type="HAMAP-Rule" id="MF_00651"/>
    </source>
</evidence>
<keyword evidence="3 5" id="KW-0540">Nuclease</keyword>
<keyword evidence="8" id="KW-1185">Reference proteome</keyword>
<evidence type="ECO:0000313" key="8">
    <source>
        <dbReference type="Proteomes" id="UP000509549"/>
    </source>
</evidence>
<accession>A0A6J5JYU3</accession>
<dbReference type="GO" id="GO:0016788">
    <property type="term" value="F:hydrolase activity, acting on ester bonds"/>
    <property type="evidence" value="ECO:0007669"/>
    <property type="project" value="UniProtKB-UniRule"/>
</dbReference>
<keyword evidence="1 5" id="KW-0963">Cytoplasm</keyword>
<dbReference type="GO" id="GO:0005737">
    <property type="term" value="C:cytoplasm"/>
    <property type="evidence" value="ECO:0007669"/>
    <property type="project" value="UniProtKB-SubCell"/>
</dbReference>
<dbReference type="InterPro" id="IPR012337">
    <property type="entry name" value="RNaseH-like_sf"/>
</dbReference>
<comment type="similarity">
    <text evidence="5">Belongs to the YqgF HJR family.</text>
</comment>
<dbReference type="InterPro" id="IPR037027">
    <property type="entry name" value="YqgF/RNaseH-like_dom_sf"/>
</dbReference>
<evidence type="ECO:0000256" key="1">
    <source>
        <dbReference type="ARBA" id="ARBA00022490"/>
    </source>
</evidence>
<dbReference type="GO" id="GO:0000967">
    <property type="term" value="P:rRNA 5'-end processing"/>
    <property type="evidence" value="ECO:0007669"/>
    <property type="project" value="UniProtKB-UniRule"/>
</dbReference>
<dbReference type="Gene3D" id="3.30.420.140">
    <property type="entry name" value="YqgF/RNase H-like domain"/>
    <property type="match status" value="1"/>
</dbReference>
<evidence type="ECO:0000256" key="4">
    <source>
        <dbReference type="ARBA" id="ARBA00022801"/>
    </source>
</evidence>
<dbReference type="KEGG" id="acil:ESZ_00069"/>
<dbReference type="EC" id="3.1.-.-" evidence="5"/>
<dbReference type="NCBIfam" id="TIGR00250">
    <property type="entry name" value="RNAse_H_YqgF"/>
    <property type="match status" value="1"/>
</dbReference>
<dbReference type="Pfam" id="PF03652">
    <property type="entry name" value="RuvX"/>
    <property type="match status" value="1"/>
</dbReference>
<dbReference type="Proteomes" id="UP000509549">
    <property type="component" value="Chromosome"/>
</dbReference>
<protein>
    <recommendedName>
        <fullName evidence="5">Putative pre-16S rRNA nuclease</fullName>
        <ecNumber evidence="5">3.1.-.-</ecNumber>
    </recommendedName>
</protein>
<keyword evidence="4 5" id="KW-0378">Hydrolase</keyword>
<gene>
    <name evidence="7" type="primary">yqgF</name>
    <name evidence="7" type="ORF">ESZ_00069</name>
</gene>
<dbReference type="CDD" id="cd16964">
    <property type="entry name" value="YqgF"/>
    <property type="match status" value="1"/>
</dbReference>
<comment type="function">
    <text evidence="5">Could be a nuclease involved in processing of the 5'-end of pre-16S rRNA.</text>
</comment>
<dbReference type="GO" id="GO:0004518">
    <property type="term" value="F:nuclease activity"/>
    <property type="evidence" value="ECO:0007669"/>
    <property type="project" value="UniProtKB-KW"/>
</dbReference>
<comment type="subcellular location">
    <subcellularLocation>
        <location evidence="5">Cytoplasm</location>
    </subcellularLocation>
</comment>
<dbReference type="EMBL" id="LR794158">
    <property type="protein sequence ID" value="CAB3976289.1"/>
    <property type="molecule type" value="Genomic_DNA"/>
</dbReference>
<dbReference type="InterPro" id="IPR005227">
    <property type="entry name" value="YqgF"/>
</dbReference>
<evidence type="ECO:0000313" key="7">
    <source>
        <dbReference type="EMBL" id="CAB3976289.1"/>
    </source>
</evidence>
<evidence type="ECO:0000256" key="2">
    <source>
        <dbReference type="ARBA" id="ARBA00022517"/>
    </source>
</evidence>
<proteinExistence type="inferred from homology"/>
<name>A0A6J5JYU3_9GAMM</name>
<reference evidence="7 8" key="1">
    <citation type="submission" date="2020-04" db="EMBL/GenBank/DDBJ databases">
        <authorList>
            <person name="Graf S J."/>
        </authorList>
    </citation>
    <scope>NUCLEOTIDE SEQUENCE [LARGE SCALE GENOMIC DNA]</scope>
    <source>
        <strain evidence="7">1</strain>
    </source>
</reference>
<dbReference type="RefSeq" id="WP_176604822.1">
    <property type="nucleotide sequence ID" value="NZ_LR794158.1"/>
</dbReference>
<dbReference type="SUPFAM" id="SSF53098">
    <property type="entry name" value="Ribonuclease H-like"/>
    <property type="match status" value="1"/>
</dbReference>
<dbReference type="InterPro" id="IPR006641">
    <property type="entry name" value="YqgF/RNaseH-like_dom"/>
</dbReference>
<organism evidence="7 8">
    <name type="scientific">Candidatus Azoamicus ciliaticola</name>
    <dbReference type="NCBI Taxonomy" id="2652803"/>
    <lineage>
        <taxon>Bacteria</taxon>
        <taxon>Pseudomonadati</taxon>
        <taxon>Pseudomonadota</taxon>
        <taxon>Gammaproteobacteria</taxon>
        <taxon>Candidatus Azoamicaceae</taxon>
        <taxon>Candidatus Azoamicus</taxon>
    </lineage>
</organism>
<dbReference type="SMART" id="SM00732">
    <property type="entry name" value="YqgFc"/>
    <property type="match status" value="1"/>
</dbReference>
<sequence length="137" mass="16148">MFILGFDFGMRYVGVAVGETLTFNTSPLFSILINKLDIKYFDIFSILNFWKPKFIIIGYPMSECYDNSQLLDKIDLFAFKIRCFYNGHVIFIDENLSSWKARRILNFKKNKDFFTINALSATILIEQWFFDNGFLNV</sequence>
<keyword evidence="2 5" id="KW-0690">Ribosome biogenesis</keyword>
<evidence type="ECO:0000259" key="6">
    <source>
        <dbReference type="SMART" id="SM00732"/>
    </source>
</evidence>
<dbReference type="AlphaFoldDB" id="A0A6J5JYU3"/>
<feature type="domain" description="YqgF/RNase H-like" evidence="6">
    <location>
        <begin position="1"/>
        <end position="101"/>
    </location>
</feature>
<evidence type="ECO:0000256" key="3">
    <source>
        <dbReference type="ARBA" id="ARBA00022722"/>
    </source>
</evidence>
<dbReference type="HAMAP" id="MF_00651">
    <property type="entry name" value="Nuclease_YqgF"/>
    <property type="match status" value="1"/>
</dbReference>